<keyword evidence="2" id="KW-1185">Reference proteome</keyword>
<dbReference type="AlphaFoldDB" id="A0A8J1TXM4"/>
<dbReference type="PANTHER" id="PTHR31389">
    <property type="entry name" value="LD39211P"/>
    <property type="match status" value="1"/>
</dbReference>
<evidence type="ECO:0000313" key="1">
    <source>
        <dbReference type="EMBL" id="CAH1779242.1"/>
    </source>
</evidence>
<feature type="non-terminal residue" evidence="1">
    <location>
        <position position="1"/>
    </location>
</feature>
<dbReference type="EMBL" id="CAIIXF020000003">
    <property type="protein sequence ID" value="CAH1779242.1"/>
    <property type="molecule type" value="Genomic_DNA"/>
</dbReference>
<dbReference type="OrthoDB" id="5954868at2759"/>
<comment type="caution">
    <text evidence="1">The sequence shown here is derived from an EMBL/GenBank/DDBJ whole genome shotgun (WGS) entry which is preliminary data.</text>
</comment>
<evidence type="ECO:0000313" key="2">
    <source>
        <dbReference type="Proteomes" id="UP000749559"/>
    </source>
</evidence>
<dbReference type="Pfam" id="PF07801">
    <property type="entry name" value="DUF1647"/>
    <property type="match status" value="1"/>
</dbReference>
<organism evidence="1 2">
    <name type="scientific">Owenia fusiformis</name>
    <name type="common">Polychaete worm</name>
    <dbReference type="NCBI Taxonomy" id="6347"/>
    <lineage>
        <taxon>Eukaryota</taxon>
        <taxon>Metazoa</taxon>
        <taxon>Spiralia</taxon>
        <taxon>Lophotrochozoa</taxon>
        <taxon>Annelida</taxon>
        <taxon>Polychaeta</taxon>
        <taxon>Sedentaria</taxon>
        <taxon>Canalipalpata</taxon>
        <taxon>Sabellida</taxon>
        <taxon>Oweniida</taxon>
        <taxon>Oweniidae</taxon>
        <taxon>Owenia</taxon>
    </lineage>
</organism>
<protein>
    <submittedName>
        <fullName evidence="1">Uncharacterized protein</fullName>
    </submittedName>
</protein>
<proteinExistence type="predicted"/>
<reference evidence="1" key="1">
    <citation type="submission" date="2022-03" db="EMBL/GenBank/DDBJ databases">
        <authorList>
            <person name="Martin C."/>
        </authorList>
    </citation>
    <scope>NUCLEOTIDE SEQUENCE</scope>
</reference>
<dbReference type="InterPro" id="IPR012444">
    <property type="entry name" value="DUF1647"/>
</dbReference>
<accession>A0A8J1TXM4</accession>
<gene>
    <name evidence="1" type="ORF">OFUS_LOCUS6070</name>
</gene>
<sequence length="325" mass="36639">LHVIDEFNRATTQLEQSHQERQKIIRETEDLESVNAQLNETQADIILNLGKSNQSTTTTETFKTSDVKIVTAANNAYFTGLKEFVASVHFWDPNTTIIVYDLGLQPQQKKEAESWCNVQVNPLPESIPDHIRNESRKRYTWKPLILQDAVTKYGAIFYSDAGSVIRGPLEPIKKLIIADGHFFVQGQDMDMTKLLHEGMCRYFKVNKKMLKGKYSFAGNTQGYVRGGLAEKHILHPLVKCAISPECITPPGSSLKNHRFDQSALSVIIYMSSIVVQPHTEFLAASSNQLNSNPFLPSSKLVWTSRQRSRSYSKGICVNPIQSSLH</sequence>
<dbReference type="Proteomes" id="UP000749559">
    <property type="component" value="Unassembled WGS sequence"/>
</dbReference>
<name>A0A8J1TXM4_OWEFU</name>
<dbReference type="PANTHER" id="PTHR31389:SF4">
    <property type="entry name" value="LD39211P"/>
    <property type="match status" value="1"/>
</dbReference>